<dbReference type="GO" id="GO:0003700">
    <property type="term" value="F:DNA-binding transcription factor activity"/>
    <property type="evidence" value="ECO:0007669"/>
    <property type="project" value="InterPro"/>
</dbReference>
<evidence type="ECO:0000259" key="1">
    <source>
        <dbReference type="SMART" id="SM00418"/>
    </source>
</evidence>
<accession>A0A6J4MIE5</accession>
<dbReference type="InterPro" id="IPR001845">
    <property type="entry name" value="HTH_ArsR_DNA-bd_dom"/>
</dbReference>
<organism evidence="2">
    <name type="scientific">uncultured Nocardioidaceae bacterium</name>
    <dbReference type="NCBI Taxonomy" id="253824"/>
    <lineage>
        <taxon>Bacteria</taxon>
        <taxon>Bacillati</taxon>
        <taxon>Actinomycetota</taxon>
        <taxon>Actinomycetes</taxon>
        <taxon>Propionibacteriales</taxon>
        <taxon>Nocardioidaceae</taxon>
        <taxon>environmental samples</taxon>
    </lineage>
</organism>
<gene>
    <name evidence="2" type="ORF">AVDCRST_MAG46-3107</name>
</gene>
<dbReference type="EMBL" id="CADCUD010000215">
    <property type="protein sequence ID" value="CAA9358492.1"/>
    <property type="molecule type" value="Genomic_DNA"/>
</dbReference>
<dbReference type="SMART" id="SM00418">
    <property type="entry name" value="HTH_ARSR"/>
    <property type="match status" value="1"/>
</dbReference>
<dbReference type="InterPro" id="IPR036388">
    <property type="entry name" value="WH-like_DNA-bd_sf"/>
</dbReference>
<reference evidence="2" key="1">
    <citation type="submission" date="2020-02" db="EMBL/GenBank/DDBJ databases">
        <authorList>
            <person name="Meier V. D."/>
        </authorList>
    </citation>
    <scope>NUCLEOTIDE SEQUENCE</scope>
    <source>
        <strain evidence="2">AVDCRST_MAG46</strain>
    </source>
</reference>
<dbReference type="Pfam" id="PF12840">
    <property type="entry name" value="HTH_20"/>
    <property type="match status" value="1"/>
</dbReference>
<feature type="domain" description="HTH arsR-type" evidence="1">
    <location>
        <begin position="13"/>
        <end position="96"/>
    </location>
</feature>
<dbReference type="SUPFAM" id="SSF46785">
    <property type="entry name" value="Winged helix' DNA-binding domain"/>
    <property type="match status" value="1"/>
</dbReference>
<dbReference type="CDD" id="cd00090">
    <property type="entry name" value="HTH_ARSR"/>
    <property type="match status" value="1"/>
</dbReference>
<protein>
    <submittedName>
        <fullName evidence="2">Transcriptional regulator, ArsR family</fullName>
    </submittedName>
</protein>
<dbReference type="AlphaFoldDB" id="A0A6J4MIE5"/>
<sequence length="192" mass="21176">MSSDGVRQVQDVSSLKALAHPLRVRLLACLREAGPATATELAKRLDTESGSTSYHLRVLAQHGFVADAGEEPRRHPRERRWTAVDQVNNWSNAAFATTPAGREASGLMRRQQVEILMQDLSRFEESLTTLDTSWIEAAGIGDLVVSLTPESVTLIWDRFYQHLDELVARDATAPTAARVSFVVAAFPRPEAP</sequence>
<dbReference type="InterPro" id="IPR036390">
    <property type="entry name" value="WH_DNA-bd_sf"/>
</dbReference>
<proteinExistence type="predicted"/>
<name>A0A6J4MIE5_9ACTN</name>
<evidence type="ECO:0000313" key="2">
    <source>
        <dbReference type="EMBL" id="CAA9358492.1"/>
    </source>
</evidence>
<dbReference type="InterPro" id="IPR011991">
    <property type="entry name" value="ArsR-like_HTH"/>
</dbReference>
<dbReference type="Gene3D" id="1.10.10.10">
    <property type="entry name" value="Winged helix-like DNA-binding domain superfamily/Winged helix DNA-binding domain"/>
    <property type="match status" value="1"/>
</dbReference>